<protein>
    <submittedName>
        <fullName evidence="1">Uncharacterized protein</fullName>
    </submittedName>
</protein>
<accession>A0A0B7BFR9</accession>
<evidence type="ECO:0000313" key="1">
    <source>
        <dbReference type="EMBL" id="CEK92159.1"/>
    </source>
</evidence>
<organism evidence="1">
    <name type="scientific">Arion vulgaris</name>
    <dbReference type="NCBI Taxonomy" id="1028688"/>
    <lineage>
        <taxon>Eukaryota</taxon>
        <taxon>Metazoa</taxon>
        <taxon>Spiralia</taxon>
        <taxon>Lophotrochozoa</taxon>
        <taxon>Mollusca</taxon>
        <taxon>Gastropoda</taxon>
        <taxon>Heterobranchia</taxon>
        <taxon>Euthyneura</taxon>
        <taxon>Panpulmonata</taxon>
        <taxon>Eupulmonata</taxon>
        <taxon>Stylommatophora</taxon>
        <taxon>Helicina</taxon>
        <taxon>Arionoidea</taxon>
        <taxon>Arionidae</taxon>
        <taxon>Arion</taxon>
    </lineage>
</organism>
<gene>
    <name evidence="1" type="primary">ORF186829</name>
</gene>
<reference evidence="1" key="1">
    <citation type="submission" date="2014-12" db="EMBL/GenBank/DDBJ databases">
        <title>Insight into the proteome of Arion vulgaris.</title>
        <authorList>
            <person name="Aradska J."/>
            <person name="Bulat T."/>
            <person name="Smidak R."/>
            <person name="Sarate P."/>
            <person name="Gangsoo J."/>
            <person name="Sialana F."/>
            <person name="Bilban M."/>
            <person name="Lubec G."/>
        </authorList>
    </citation>
    <scope>NUCLEOTIDE SEQUENCE</scope>
    <source>
        <tissue evidence="1">Skin</tissue>
    </source>
</reference>
<dbReference type="AlphaFoldDB" id="A0A0B7BFR9"/>
<name>A0A0B7BFR9_9EUPU</name>
<proteinExistence type="predicted"/>
<sequence length="64" mass="7204">MTNKPFLLWPTNLVAMVKKPCCYNQQTMSELFDVPARFAQSDDQNTVPGSAQGHDTPIYQVNCI</sequence>
<dbReference type="EMBL" id="HACG01045294">
    <property type="protein sequence ID" value="CEK92159.1"/>
    <property type="molecule type" value="Transcribed_RNA"/>
</dbReference>